<dbReference type="InterPro" id="IPR023214">
    <property type="entry name" value="HAD_sf"/>
</dbReference>
<dbReference type="SFLD" id="SFLDG01138">
    <property type="entry name" value="C1.6.2:_Deoxy-d-mannose-octulo"/>
    <property type="match status" value="1"/>
</dbReference>
<dbReference type="GO" id="GO:0016788">
    <property type="term" value="F:hydrolase activity, acting on ester bonds"/>
    <property type="evidence" value="ECO:0007669"/>
    <property type="project" value="InterPro"/>
</dbReference>
<dbReference type="InterPro" id="IPR050793">
    <property type="entry name" value="CMP-NeuNAc_synthase"/>
</dbReference>
<keyword evidence="5 8" id="KW-0378">Hydrolase</keyword>
<comment type="similarity">
    <text evidence="2">Belongs to the KdsC family.</text>
</comment>
<dbReference type="EMBL" id="SACK01000001">
    <property type="protein sequence ID" value="RVU03168.1"/>
    <property type="molecule type" value="Genomic_DNA"/>
</dbReference>
<name>A0A3S2UPY2_9SPHI</name>
<evidence type="ECO:0000256" key="7">
    <source>
        <dbReference type="PIRSR" id="PIRSR006118-2"/>
    </source>
</evidence>
<feature type="binding site" evidence="7">
    <location>
        <position position="18"/>
    </location>
    <ligand>
        <name>Mg(2+)</name>
        <dbReference type="ChEBI" id="CHEBI:18420"/>
    </ligand>
</feature>
<evidence type="ECO:0000256" key="3">
    <source>
        <dbReference type="ARBA" id="ARBA00011881"/>
    </source>
</evidence>
<comment type="cofactor">
    <cofactor evidence="1 7">
        <name>Mg(2+)</name>
        <dbReference type="ChEBI" id="CHEBI:18420"/>
    </cofactor>
</comment>
<dbReference type="GO" id="GO:0008781">
    <property type="term" value="F:N-acylneuraminate cytidylyltransferase activity"/>
    <property type="evidence" value="ECO:0007669"/>
    <property type="project" value="TreeGrafter"/>
</dbReference>
<accession>A0A3S2UPY2</accession>
<evidence type="ECO:0000313" key="9">
    <source>
        <dbReference type="Proteomes" id="UP000282759"/>
    </source>
</evidence>
<dbReference type="Gene3D" id="3.40.50.1000">
    <property type="entry name" value="HAD superfamily/HAD-like"/>
    <property type="match status" value="1"/>
</dbReference>
<evidence type="ECO:0000313" key="8">
    <source>
        <dbReference type="EMBL" id="RVU03168.1"/>
    </source>
</evidence>
<dbReference type="NCBIfam" id="TIGR01670">
    <property type="entry name" value="KdsC-phosphatas"/>
    <property type="match status" value="1"/>
</dbReference>
<keyword evidence="9" id="KW-1185">Reference proteome</keyword>
<sequence length="175" mass="19250">MMESFLNKLKDITTFVFDVDGVLTDGTVYVSEETGEQSRPFNIKDGYALQLAVKVGYNVCAISGSRSKSSIHRLNSLGVTDVFVGARDKTEKFKLYLEEKRLKAANVLYMGDDIPDLGVIQMAGLPVCPADAAEEIKAVCDYVSPIPGGRGCVRDVIEKVLKIQGKWMNAEAYSW</sequence>
<reference evidence="8 9" key="1">
    <citation type="submission" date="2019-01" db="EMBL/GenBank/DDBJ databases">
        <authorList>
            <person name="Chen W.-M."/>
        </authorList>
    </citation>
    <scope>NUCLEOTIDE SEQUENCE [LARGE SCALE GENOMIC DNA]</scope>
    <source>
        <strain evidence="8 9">YBJ-36</strain>
    </source>
</reference>
<dbReference type="InterPro" id="IPR010023">
    <property type="entry name" value="KdsC_fam"/>
</dbReference>
<evidence type="ECO:0000256" key="6">
    <source>
        <dbReference type="ARBA" id="ARBA00022842"/>
    </source>
</evidence>
<dbReference type="PIRSF" id="PIRSF006118">
    <property type="entry name" value="KDO8-P_Ptase"/>
    <property type="match status" value="1"/>
</dbReference>
<comment type="subunit">
    <text evidence="3">Homotetramer.</text>
</comment>
<organism evidence="8 9">
    <name type="scientific">Mucilaginibacter limnophilus</name>
    <dbReference type="NCBI Taxonomy" id="1932778"/>
    <lineage>
        <taxon>Bacteria</taxon>
        <taxon>Pseudomonadati</taxon>
        <taxon>Bacteroidota</taxon>
        <taxon>Sphingobacteriia</taxon>
        <taxon>Sphingobacteriales</taxon>
        <taxon>Sphingobacteriaceae</taxon>
        <taxon>Mucilaginibacter</taxon>
    </lineage>
</organism>
<feature type="binding site" evidence="7">
    <location>
        <position position="20"/>
    </location>
    <ligand>
        <name>substrate</name>
    </ligand>
</feature>
<protein>
    <submittedName>
        <fullName evidence="8">HAD-IIIA family hydrolase</fullName>
    </submittedName>
</protein>
<dbReference type="AlphaFoldDB" id="A0A3S2UPY2"/>
<dbReference type="Proteomes" id="UP000282759">
    <property type="component" value="Unassembled WGS sequence"/>
</dbReference>
<dbReference type="GO" id="GO:0046872">
    <property type="term" value="F:metal ion binding"/>
    <property type="evidence" value="ECO:0007669"/>
    <property type="project" value="UniProtKB-KW"/>
</dbReference>
<dbReference type="SFLD" id="SFLDS00003">
    <property type="entry name" value="Haloacid_Dehalogenase"/>
    <property type="match status" value="1"/>
</dbReference>
<evidence type="ECO:0000256" key="1">
    <source>
        <dbReference type="ARBA" id="ARBA00001946"/>
    </source>
</evidence>
<keyword evidence="6 7" id="KW-0460">Magnesium</keyword>
<dbReference type="InterPro" id="IPR036412">
    <property type="entry name" value="HAD-like_sf"/>
</dbReference>
<dbReference type="OrthoDB" id="9805604at2"/>
<dbReference type="PANTHER" id="PTHR21485">
    <property type="entry name" value="HAD SUPERFAMILY MEMBERS CMAS AND KDSC"/>
    <property type="match status" value="1"/>
</dbReference>
<dbReference type="CDD" id="cd01630">
    <property type="entry name" value="HAD_KDO-like"/>
    <property type="match status" value="1"/>
</dbReference>
<dbReference type="SFLD" id="SFLDG01136">
    <property type="entry name" value="C1.6:_Phosphoserine_Phosphatas"/>
    <property type="match status" value="1"/>
</dbReference>
<dbReference type="FunFam" id="3.40.50.1000:FF:000029">
    <property type="entry name" value="3-deoxy-D-manno-octulosonate 8-phosphate phosphatase KdsC"/>
    <property type="match status" value="1"/>
</dbReference>
<dbReference type="PANTHER" id="PTHR21485:SF3">
    <property type="entry name" value="N-ACYLNEURAMINATE CYTIDYLYLTRANSFERASE"/>
    <property type="match status" value="1"/>
</dbReference>
<feature type="binding site" evidence="7">
    <location>
        <position position="112"/>
    </location>
    <ligand>
        <name>Mg(2+)</name>
        <dbReference type="ChEBI" id="CHEBI:18420"/>
    </ligand>
</feature>
<gene>
    <name evidence="8" type="ORF">EOD41_01600</name>
</gene>
<comment type="caution">
    <text evidence="8">The sequence shown here is derived from an EMBL/GenBank/DDBJ whole genome shotgun (WGS) entry which is preliminary data.</text>
</comment>
<evidence type="ECO:0000256" key="4">
    <source>
        <dbReference type="ARBA" id="ARBA00022723"/>
    </source>
</evidence>
<dbReference type="Pfam" id="PF08282">
    <property type="entry name" value="Hydrolase_3"/>
    <property type="match status" value="1"/>
</dbReference>
<evidence type="ECO:0000256" key="2">
    <source>
        <dbReference type="ARBA" id="ARBA00005893"/>
    </source>
</evidence>
<dbReference type="SUPFAM" id="SSF56784">
    <property type="entry name" value="HAD-like"/>
    <property type="match status" value="1"/>
</dbReference>
<proteinExistence type="inferred from homology"/>
<evidence type="ECO:0000256" key="5">
    <source>
        <dbReference type="ARBA" id="ARBA00022801"/>
    </source>
</evidence>
<keyword evidence="4 7" id="KW-0479">Metal-binding</keyword>